<sequence>MTQSHKARIGKLPSDETPLLYREFPSRRVQSIGTWQQQKRRNAGTHLTCSSRLPWPCPAGSFPIATATTAAHLLHAPDLTDPSPAIGTTGTAPAPRVRV</sequence>
<dbReference type="EMBL" id="CM027688">
    <property type="protein sequence ID" value="KAG0518349.1"/>
    <property type="molecule type" value="Genomic_DNA"/>
</dbReference>
<proteinExistence type="predicted"/>
<reference evidence="2" key="1">
    <citation type="journal article" date="2019" name="BMC Genomics">
        <title>A new reference genome for Sorghum bicolor reveals high levels of sequence similarity between sweet and grain genotypes: implications for the genetics of sugar metabolism.</title>
        <authorList>
            <person name="Cooper E.A."/>
            <person name="Brenton Z.W."/>
            <person name="Flinn B.S."/>
            <person name="Jenkins J."/>
            <person name="Shu S."/>
            <person name="Flowers D."/>
            <person name="Luo F."/>
            <person name="Wang Y."/>
            <person name="Xia P."/>
            <person name="Barry K."/>
            <person name="Daum C."/>
            <person name="Lipzen A."/>
            <person name="Yoshinaga Y."/>
            <person name="Schmutz J."/>
            <person name="Saski C."/>
            <person name="Vermerris W."/>
            <person name="Kresovich S."/>
        </authorList>
    </citation>
    <scope>NUCLEOTIDE SEQUENCE</scope>
</reference>
<organism evidence="2 3">
    <name type="scientific">Sorghum bicolor</name>
    <name type="common">Sorghum</name>
    <name type="synonym">Sorghum vulgare</name>
    <dbReference type="NCBI Taxonomy" id="4558"/>
    <lineage>
        <taxon>Eukaryota</taxon>
        <taxon>Viridiplantae</taxon>
        <taxon>Streptophyta</taxon>
        <taxon>Embryophyta</taxon>
        <taxon>Tracheophyta</taxon>
        <taxon>Spermatophyta</taxon>
        <taxon>Magnoliopsida</taxon>
        <taxon>Liliopsida</taxon>
        <taxon>Poales</taxon>
        <taxon>Poaceae</taxon>
        <taxon>PACMAD clade</taxon>
        <taxon>Panicoideae</taxon>
        <taxon>Andropogonodae</taxon>
        <taxon>Andropogoneae</taxon>
        <taxon>Sorghinae</taxon>
        <taxon>Sorghum</taxon>
    </lineage>
</organism>
<feature type="region of interest" description="Disordered" evidence="1">
    <location>
        <begin position="77"/>
        <end position="99"/>
    </location>
</feature>
<evidence type="ECO:0000313" key="3">
    <source>
        <dbReference type="Proteomes" id="UP000807115"/>
    </source>
</evidence>
<protein>
    <submittedName>
        <fullName evidence="2">Uncharacterized protein</fullName>
    </submittedName>
</protein>
<accession>A0A921U509</accession>
<dbReference type="Proteomes" id="UP000807115">
    <property type="component" value="Chromosome 9"/>
</dbReference>
<gene>
    <name evidence="2" type="ORF">BDA96_09G168000</name>
</gene>
<evidence type="ECO:0000256" key="1">
    <source>
        <dbReference type="SAM" id="MobiDB-lite"/>
    </source>
</evidence>
<comment type="caution">
    <text evidence="2">The sequence shown here is derived from an EMBL/GenBank/DDBJ whole genome shotgun (WGS) entry which is preliminary data.</text>
</comment>
<reference evidence="2" key="2">
    <citation type="submission" date="2020-10" db="EMBL/GenBank/DDBJ databases">
        <authorList>
            <person name="Cooper E.A."/>
            <person name="Brenton Z.W."/>
            <person name="Flinn B.S."/>
            <person name="Jenkins J."/>
            <person name="Shu S."/>
            <person name="Flowers D."/>
            <person name="Luo F."/>
            <person name="Wang Y."/>
            <person name="Xia P."/>
            <person name="Barry K."/>
            <person name="Daum C."/>
            <person name="Lipzen A."/>
            <person name="Yoshinaga Y."/>
            <person name="Schmutz J."/>
            <person name="Saski C."/>
            <person name="Vermerris W."/>
            <person name="Kresovich S."/>
        </authorList>
    </citation>
    <scope>NUCLEOTIDE SEQUENCE</scope>
</reference>
<dbReference type="AlphaFoldDB" id="A0A921U509"/>
<name>A0A921U509_SORBI</name>
<evidence type="ECO:0000313" key="2">
    <source>
        <dbReference type="EMBL" id="KAG0518349.1"/>
    </source>
</evidence>